<dbReference type="AlphaFoldDB" id="A4TU25"/>
<evidence type="ECO:0008006" key="3">
    <source>
        <dbReference type="Google" id="ProtNLM"/>
    </source>
</evidence>
<keyword evidence="1" id="KW-0732">Signal</keyword>
<organism evidence="2">
    <name type="scientific">Magnetospirillum gryphiswaldense</name>
    <dbReference type="NCBI Taxonomy" id="55518"/>
    <lineage>
        <taxon>Bacteria</taxon>
        <taxon>Pseudomonadati</taxon>
        <taxon>Pseudomonadota</taxon>
        <taxon>Alphaproteobacteria</taxon>
        <taxon>Rhodospirillales</taxon>
        <taxon>Rhodospirillaceae</taxon>
        <taxon>Magnetospirillum</taxon>
    </lineage>
</organism>
<reference evidence="2" key="1">
    <citation type="journal article" date="2007" name="J. Bacteriol.">
        <title>Comparative genome analysis of four magnetotactic bacteria reveals a complex set of group-specific genes implicated in magnetosome biomineralization and function.</title>
        <authorList>
            <person name="Richter M."/>
            <person name="Kube M."/>
            <person name="Bazylinski D.A."/>
            <person name="Lombardot T."/>
            <person name="Gloeckner F.O."/>
            <person name="Reinhardt R."/>
            <person name="Schueler D."/>
        </authorList>
    </citation>
    <scope>NUCLEOTIDE SEQUENCE</scope>
    <source>
        <strain evidence="2">MSR-1</strain>
    </source>
</reference>
<name>A4TU25_9PROT</name>
<accession>A4TU25</accession>
<evidence type="ECO:0000313" key="2">
    <source>
        <dbReference type="EMBL" id="CAM74132.1"/>
    </source>
</evidence>
<evidence type="ECO:0000256" key="1">
    <source>
        <dbReference type="SAM" id="SignalP"/>
    </source>
</evidence>
<gene>
    <name evidence="2" type="ORF">MGR_2064</name>
</gene>
<proteinExistence type="predicted"/>
<feature type="signal peptide" evidence="1">
    <location>
        <begin position="1"/>
        <end position="25"/>
    </location>
</feature>
<feature type="chain" id="PRO_5002674378" description="Lipoprotein" evidence="1">
    <location>
        <begin position="26"/>
        <end position="183"/>
    </location>
</feature>
<dbReference type="EMBL" id="CU459003">
    <property type="protein sequence ID" value="CAM74132.1"/>
    <property type="molecule type" value="Genomic_DNA"/>
</dbReference>
<protein>
    <recommendedName>
        <fullName evidence="3">Lipoprotein</fullName>
    </recommendedName>
</protein>
<sequence length="183" mass="19172">MSASGVFCTFGAMKTMARLAIPAFAALLLAGCGNTTSLPQTQSGDPQQQIDFGLLTDIPIPSGATMDNERSLILGDKDRWTGRVVMKLWKSSSEATAFYLNQMPAFGWEPIMAATSGTSVMSYVRADRAATVQVETGSMWGATVRVTVAQRVGTGATAPAASSYAPAPAQGPAPVLMSPVYSR</sequence>